<evidence type="ECO:0000256" key="2">
    <source>
        <dbReference type="ARBA" id="ARBA00022723"/>
    </source>
</evidence>
<dbReference type="InterPro" id="IPR036069">
    <property type="entry name" value="DUF34/NIF3_sf"/>
</dbReference>
<evidence type="ECO:0000256" key="3">
    <source>
        <dbReference type="PIRSR" id="PIRSR602678-1"/>
    </source>
</evidence>
<dbReference type="Pfam" id="PF01784">
    <property type="entry name" value="DUF34_NIF3"/>
    <property type="match status" value="1"/>
</dbReference>
<feature type="binding site" evidence="3">
    <location>
        <position position="59"/>
    </location>
    <ligand>
        <name>a divalent metal cation</name>
        <dbReference type="ChEBI" id="CHEBI:60240"/>
        <label>1</label>
    </ligand>
</feature>
<feature type="binding site" evidence="3">
    <location>
        <position position="235"/>
    </location>
    <ligand>
        <name>a divalent metal cation</name>
        <dbReference type="ChEBI" id="CHEBI:60240"/>
        <label>1</label>
    </ligand>
</feature>
<evidence type="ECO:0000256" key="1">
    <source>
        <dbReference type="ARBA" id="ARBA00006964"/>
    </source>
</evidence>
<dbReference type="EMBL" id="WHNW01000010">
    <property type="protein sequence ID" value="MPV86694.1"/>
    <property type="molecule type" value="Genomic_DNA"/>
</dbReference>
<dbReference type="PANTHER" id="PTHR13799">
    <property type="entry name" value="NGG1 INTERACTING FACTOR 3"/>
    <property type="match status" value="1"/>
</dbReference>
<dbReference type="InterPro" id="IPR002678">
    <property type="entry name" value="DUF34/NIF3"/>
</dbReference>
<dbReference type="PANTHER" id="PTHR13799:SF14">
    <property type="entry name" value="GTP CYCLOHYDROLASE 1 TYPE 2 HOMOLOG"/>
    <property type="match status" value="1"/>
</dbReference>
<comment type="caution">
    <text evidence="4">The sequence shown here is derived from an EMBL/GenBank/DDBJ whole genome shotgun (WGS) entry which is preliminary data.</text>
</comment>
<dbReference type="NCBIfam" id="TIGR00486">
    <property type="entry name" value="YbgI_SA1388"/>
    <property type="match status" value="1"/>
</dbReference>
<dbReference type="AlphaFoldDB" id="A0A6N7EVA1"/>
<protein>
    <submittedName>
        <fullName evidence="4">Nif3-like dinuclear metal center hexameric protein</fullName>
    </submittedName>
</protein>
<evidence type="ECO:0000313" key="4">
    <source>
        <dbReference type="EMBL" id="MPV86694.1"/>
    </source>
</evidence>
<dbReference type="GO" id="GO:0046872">
    <property type="term" value="F:metal ion binding"/>
    <property type="evidence" value="ECO:0007669"/>
    <property type="project" value="UniProtKB-KW"/>
</dbReference>
<dbReference type="FunCoup" id="A0A6N7EVA1">
    <property type="interactions" value="203"/>
</dbReference>
<dbReference type="SUPFAM" id="SSF102705">
    <property type="entry name" value="NIF3 (NGG1p interacting factor 3)-like"/>
    <property type="match status" value="1"/>
</dbReference>
<name>A0A6N7EVA1_9GAMM</name>
<dbReference type="Gene3D" id="3.40.1390.30">
    <property type="entry name" value="NIF3 (NGG1p interacting factor 3)-like"/>
    <property type="match status" value="2"/>
</dbReference>
<comment type="similarity">
    <text evidence="1">Belongs to the GTP cyclohydrolase I type 2/NIF3 family.</text>
</comment>
<dbReference type="GO" id="GO:0005737">
    <property type="term" value="C:cytoplasm"/>
    <property type="evidence" value="ECO:0007669"/>
    <property type="project" value="TreeGrafter"/>
</dbReference>
<organism evidence="4 5">
    <name type="scientific">Ostreibacterium oceani</name>
    <dbReference type="NCBI Taxonomy" id="2654998"/>
    <lineage>
        <taxon>Bacteria</taxon>
        <taxon>Pseudomonadati</taxon>
        <taxon>Pseudomonadota</taxon>
        <taxon>Gammaproteobacteria</taxon>
        <taxon>Cardiobacteriales</taxon>
        <taxon>Ostreibacteriaceae</taxon>
        <taxon>Ostreibacterium</taxon>
    </lineage>
</organism>
<keyword evidence="2 3" id="KW-0479">Metal-binding</keyword>
<proteinExistence type="inferred from homology"/>
<dbReference type="InParanoid" id="A0A6N7EVA1"/>
<reference evidence="4 5" key="1">
    <citation type="submission" date="2019-10" db="EMBL/GenBank/DDBJ databases">
        <title>Cardiobacteriales fam. a chemoheterotrophic member of the order Cardiobacteriales, and proposal of Cardiobacteriales fam. nov.</title>
        <authorList>
            <person name="Wang C."/>
        </authorList>
    </citation>
    <scope>NUCLEOTIDE SEQUENCE [LARGE SCALE GENOMIC DNA]</scope>
    <source>
        <strain evidence="4 5">ML27</strain>
    </source>
</reference>
<sequence length="263" mass="28317">MLSEYLADLLLVDRYQDYTPNGLQVAGKKNIQRIVFGVTASMDLIEAAIAKQADAIIVHHGYFWKNESPVVTGMKQRRLKALLQNDINLYAYHLPLDGHEQLGNNAQLAGLWQIDNPAPVRTDSLLWIGDMPNETLGEASDGLSSGSSSDLLGSSLADFADRVASTLARTPQVIAGGEHRIQRIAWCSGAAQSMIEAAKAEGADAFVSGEISEQTVHFARENGIHYIAAGHHATERGGVSALAQHLQAILALDCCFIDCANPV</sequence>
<evidence type="ECO:0000313" key="5">
    <source>
        <dbReference type="Proteomes" id="UP000471298"/>
    </source>
</evidence>
<accession>A0A6N7EVA1</accession>
<feature type="binding site" evidence="3">
    <location>
        <position position="60"/>
    </location>
    <ligand>
        <name>a divalent metal cation</name>
        <dbReference type="ChEBI" id="CHEBI:60240"/>
        <label>1</label>
    </ligand>
</feature>
<feature type="binding site" evidence="3">
    <location>
        <position position="97"/>
    </location>
    <ligand>
        <name>a divalent metal cation</name>
        <dbReference type="ChEBI" id="CHEBI:60240"/>
        <label>1</label>
    </ligand>
</feature>
<dbReference type="Proteomes" id="UP000471298">
    <property type="component" value="Unassembled WGS sequence"/>
</dbReference>
<feature type="binding site" evidence="3">
    <location>
        <position position="231"/>
    </location>
    <ligand>
        <name>a divalent metal cation</name>
        <dbReference type="ChEBI" id="CHEBI:60240"/>
        <label>1</label>
    </ligand>
</feature>
<gene>
    <name evidence="4" type="ORF">GCU85_08150</name>
</gene>
<keyword evidence="5" id="KW-1185">Reference proteome</keyword>